<organism evidence="1 2">
    <name type="scientific">Ovis ammon polii x Ovis aries</name>
    <dbReference type="NCBI Taxonomy" id="2918886"/>
    <lineage>
        <taxon>Eukaryota</taxon>
        <taxon>Metazoa</taxon>
        <taxon>Chordata</taxon>
        <taxon>Craniata</taxon>
        <taxon>Vertebrata</taxon>
        <taxon>Euteleostomi</taxon>
        <taxon>Mammalia</taxon>
        <taxon>Eutheria</taxon>
        <taxon>Laurasiatheria</taxon>
        <taxon>Artiodactyla</taxon>
        <taxon>Ruminantia</taxon>
        <taxon>Pecora</taxon>
        <taxon>Bovidae</taxon>
        <taxon>Caprinae</taxon>
        <taxon>Ovis</taxon>
    </lineage>
</organism>
<dbReference type="Proteomes" id="UP001057279">
    <property type="component" value="Linkage Group LG03"/>
</dbReference>
<name>A0ACB9V8X9_9CETA</name>
<keyword evidence="2" id="KW-1185">Reference proteome</keyword>
<reference evidence="1" key="1">
    <citation type="submission" date="2022-03" db="EMBL/GenBank/DDBJ databases">
        <title>Genomic analyses of argali, domestic sheep and their hybrids provide insights into chromosomal evolution, heterosis and genetic basis of agronomic traits.</title>
        <authorList>
            <person name="Li M."/>
        </authorList>
    </citation>
    <scope>NUCLEOTIDE SEQUENCE</scope>
    <source>
        <strain evidence="1">F1 hybrid</strain>
    </source>
</reference>
<evidence type="ECO:0000313" key="1">
    <source>
        <dbReference type="EMBL" id="KAI4586227.1"/>
    </source>
</evidence>
<gene>
    <name evidence="1" type="ORF">MJG53_004014</name>
</gene>
<comment type="caution">
    <text evidence="1">The sequence shown here is derived from an EMBL/GenBank/DDBJ whole genome shotgun (WGS) entry which is preliminary data.</text>
</comment>
<accession>A0ACB9V8X9</accession>
<protein>
    <submittedName>
        <fullName evidence="1">Uncharacterized protein</fullName>
    </submittedName>
</protein>
<evidence type="ECO:0000313" key="2">
    <source>
        <dbReference type="Proteomes" id="UP001057279"/>
    </source>
</evidence>
<proteinExistence type="predicted"/>
<sequence>MKETVEEGTSFSCPHPGTPGLHTRMGQRRSPDTPGLKIFGPRGRGLDEMTFRVPPYFRGPRAFPENETQDTVLGGAAFHSPQLPSRWAQLRALGTDSEIPVGFAGADDSRRRNDSHSIGLSRNSPAAGVSLSLGPPWSTERMLLTVEGGLMPMDPRRGWWDSPVIKWGSGAPLLG</sequence>
<dbReference type="EMBL" id="CM043028">
    <property type="protein sequence ID" value="KAI4586227.1"/>
    <property type="molecule type" value="Genomic_DNA"/>
</dbReference>